<dbReference type="EMBL" id="MDYQ01000008">
    <property type="protein sequence ID" value="PRP88716.1"/>
    <property type="molecule type" value="Genomic_DNA"/>
</dbReference>
<evidence type="ECO:0000256" key="1">
    <source>
        <dbReference type="ARBA" id="ARBA00022737"/>
    </source>
</evidence>
<evidence type="ECO:0000259" key="5">
    <source>
        <dbReference type="PROSITE" id="PS50021"/>
    </source>
</evidence>
<feature type="domain" description="Calponin-homology (CH)" evidence="5">
    <location>
        <begin position="103"/>
        <end position="224"/>
    </location>
</feature>
<comment type="caution">
    <text evidence="6">The sequence shown here is derived from an EMBL/GenBank/DDBJ whole genome shotgun (WGS) entry which is preliminary data.</text>
</comment>
<keyword evidence="7" id="KW-1185">Reference proteome</keyword>
<feature type="domain" description="Calponin-homology (CH)" evidence="5">
    <location>
        <begin position="231"/>
        <end position="334"/>
    </location>
</feature>
<feature type="repeat" description="Filamin" evidence="3">
    <location>
        <begin position="1099"/>
        <end position="1158"/>
    </location>
</feature>
<protein>
    <submittedName>
        <fullName evidence="6">Filamin-C-like</fullName>
    </submittedName>
</protein>
<accession>A0A2P6NXP6</accession>
<dbReference type="SUPFAM" id="SSF47576">
    <property type="entry name" value="Calponin-homology domain, CH-domain"/>
    <property type="match status" value="1"/>
</dbReference>
<dbReference type="PANTHER" id="PTHR38537">
    <property type="entry name" value="JITTERBUG, ISOFORM N"/>
    <property type="match status" value="1"/>
</dbReference>
<dbReference type="InterPro" id="IPR001589">
    <property type="entry name" value="Actinin_actin-bd_CS"/>
</dbReference>
<dbReference type="InterPro" id="IPR044801">
    <property type="entry name" value="Filamin"/>
</dbReference>
<keyword evidence="1" id="KW-0677">Repeat</keyword>
<dbReference type="SMART" id="SM00557">
    <property type="entry name" value="IG_FLMN"/>
    <property type="match status" value="2"/>
</dbReference>
<dbReference type="PANTHER" id="PTHR38537:SF16">
    <property type="entry name" value="CALPONIN-HOMOLOGY (CH) DOMAIN-CONTAINING PROTEIN"/>
    <property type="match status" value="1"/>
</dbReference>
<dbReference type="SMART" id="SM00033">
    <property type="entry name" value="CH"/>
    <property type="match status" value="2"/>
</dbReference>
<dbReference type="InterPro" id="IPR013783">
    <property type="entry name" value="Ig-like_fold"/>
</dbReference>
<dbReference type="InParanoid" id="A0A2P6NXP6"/>
<dbReference type="PROSITE" id="PS50021">
    <property type="entry name" value="CH"/>
    <property type="match status" value="2"/>
</dbReference>
<dbReference type="SUPFAM" id="SSF81296">
    <property type="entry name" value="E set domains"/>
    <property type="match status" value="2"/>
</dbReference>
<keyword evidence="2" id="KW-0009">Actin-binding</keyword>
<evidence type="ECO:0000256" key="3">
    <source>
        <dbReference type="PROSITE-ProRule" id="PRU00087"/>
    </source>
</evidence>
<dbReference type="Gene3D" id="2.60.40.10">
    <property type="entry name" value="Immunoglobulins"/>
    <property type="match status" value="3"/>
</dbReference>
<feature type="region of interest" description="Disordered" evidence="4">
    <location>
        <begin position="1"/>
        <end position="38"/>
    </location>
</feature>
<name>A0A2P6NXP6_9EUKA</name>
<reference evidence="6 7" key="1">
    <citation type="journal article" date="2018" name="Genome Biol. Evol.">
        <title>Multiple Roots of Fruiting Body Formation in Amoebozoa.</title>
        <authorList>
            <person name="Hillmann F."/>
            <person name="Forbes G."/>
            <person name="Novohradska S."/>
            <person name="Ferling I."/>
            <person name="Riege K."/>
            <person name="Groth M."/>
            <person name="Westermann M."/>
            <person name="Marz M."/>
            <person name="Spaller T."/>
            <person name="Winckler T."/>
            <person name="Schaap P."/>
            <person name="Glockner G."/>
        </authorList>
    </citation>
    <scope>NUCLEOTIDE SEQUENCE [LARGE SCALE GENOMIC DNA]</scope>
    <source>
        <strain evidence="6 7">Jena</strain>
    </source>
</reference>
<feature type="region of interest" description="Disordered" evidence="4">
    <location>
        <begin position="1150"/>
        <end position="1195"/>
    </location>
</feature>
<evidence type="ECO:0000313" key="6">
    <source>
        <dbReference type="EMBL" id="PRP88716.1"/>
    </source>
</evidence>
<dbReference type="GO" id="GO:0051015">
    <property type="term" value="F:actin filament binding"/>
    <property type="evidence" value="ECO:0007669"/>
    <property type="project" value="InterPro"/>
</dbReference>
<proteinExistence type="predicted"/>
<dbReference type="Pfam" id="PF00307">
    <property type="entry name" value="CH"/>
    <property type="match status" value="2"/>
</dbReference>
<dbReference type="STRING" id="1890364.A0A2P6NXP6"/>
<dbReference type="PROSITE" id="PS00020">
    <property type="entry name" value="ACTININ_2"/>
    <property type="match status" value="1"/>
</dbReference>
<organism evidence="6 7">
    <name type="scientific">Planoprotostelium fungivorum</name>
    <dbReference type="NCBI Taxonomy" id="1890364"/>
    <lineage>
        <taxon>Eukaryota</taxon>
        <taxon>Amoebozoa</taxon>
        <taxon>Evosea</taxon>
        <taxon>Variosea</taxon>
        <taxon>Cavosteliida</taxon>
        <taxon>Cavosteliaceae</taxon>
        <taxon>Planoprotostelium</taxon>
    </lineage>
</organism>
<dbReference type="InterPro" id="IPR017868">
    <property type="entry name" value="Filamin/ABP280_repeat-like"/>
</dbReference>
<dbReference type="InterPro" id="IPR036872">
    <property type="entry name" value="CH_dom_sf"/>
</dbReference>
<gene>
    <name evidence="6" type="ORF">PROFUN_02812</name>
</gene>
<dbReference type="Pfam" id="PF00630">
    <property type="entry name" value="Filamin"/>
    <property type="match status" value="1"/>
</dbReference>
<dbReference type="OrthoDB" id="10017054at2759"/>
<dbReference type="InterPro" id="IPR014756">
    <property type="entry name" value="Ig_E-set"/>
</dbReference>
<dbReference type="GO" id="GO:0030036">
    <property type="term" value="P:actin cytoskeleton organization"/>
    <property type="evidence" value="ECO:0007669"/>
    <property type="project" value="InterPro"/>
</dbReference>
<dbReference type="InterPro" id="IPR001298">
    <property type="entry name" value="Filamin/ABP280_rpt"/>
</dbReference>
<feature type="repeat" description="Filamin" evidence="3">
    <location>
        <begin position="314"/>
        <end position="438"/>
    </location>
</feature>
<dbReference type="InterPro" id="IPR001715">
    <property type="entry name" value="CH_dom"/>
</dbReference>
<dbReference type="Proteomes" id="UP000241769">
    <property type="component" value="Unassembled WGS sequence"/>
</dbReference>
<feature type="compositionally biased region" description="Pro residues" evidence="4">
    <location>
        <begin position="1162"/>
        <end position="1175"/>
    </location>
</feature>
<evidence type="ECO:0000256" key="2">
    <source>
        <dbReference type="ARBA" id="ARBA00023203"/>
    </source>
</evidence>
<evidence type="ECO:0000313" key="7">
    <source>
        <dbReference type="Proteomes" id="UP000241769"/>
    </source>
</evidence>
<dbReference type="PROSITE" id="PS00019">
    <property type="entry name" value="ACTININ_1"/>
    <property type="match status" value="1"/>
</dbReference>
<evidence type="ECO:0000256" key="4">
    <source>
        <dbReference type="SAM" id="MobiDB-lite"/>
    </source>
</evidence>
<sequence>MGRRLENGGGGKSPHAPTSPDLHHEYRKKIGTQENKKNTKIRTALRNSIERKKKVEKNFVYFYPVVSALVLLQTKRSGNRNHTLFYRFRQPTADRMGEPDWVRIQGNTFRNWVNTRLRARNIKIDKFHPELLLQPLNKQLLFNRTASSDGTTLIALAEVLTGKPMPKHATKPKMRSQSLDNMSICMKFLKDAGVKMVNIGVEDVVDGNNKIILGLIWMLILRFQMEDEAGKGVRKGLIEWCSTVMPRDSISNFTSDWHSGVAIMKIIDALQPNVVPDYNAHHQMTPLERSTWAAHYAEENMGIPSLLLPEDFINPAVDEQSIMTYLAGFRDWANRNWSPPKEDPFSDSASTVSVDNGEVKVQAKDNAGKEAVEGGAQLEVTVQYVGEDGKEETVTAEVVDHGDGKYTAKFEENPEKKTIIHVKREGKNVGSSPITIQPASPTAEQSTANISSNEIEIQSRSTTGLPSSIGGNKFQAQMEQNGKVTEIPLKEEGGGRLRASFDVEDKSSDAVVTVTYDGKTVGQPQKIEATKASASQSKATVSHDQVKVEAITGSGNSASLGNEGFKATVEQNGKITEIPLKEESEGHLHGTYDIEDKSSDAVVTVTYDGKTVGQPQKIKALRASASRSKALITRNEVEVNALTGSGDAVTEGNDGFKATVEQNGKVTEISMKDDGSGKLRGTYDVEDKTVDAVVTVTLDGKEISKEKIKAAEPPAAHFDTQVKGSNVTVKAKTSEGGAAEHSEKVLEAYIVREGVTTPIHLQHSGDGVYNAEFPQNIRQETVVHVKHKGEYVNGFPHTIAAQKAALDNEKTRVNVDVDKVKMNLGGQKVEVFLERSGRDSLQIPVTDHGDGTYTSHKLPTPSQADAVVTVKIDGKEAGQPVTYKKSEKADPVRTEVKVKEGTLTVTPLTQEGNKANIIEGGHVTPVDLQSDGEGNFSGKFEAKEQKADLEVLVDGRHTDGSPYPIYNPPKISSEQFDPLSSTVRVEGDKIYVSAKRRNGSPATGVNTMQAKVQQKNDVVLIRLKEEGEGSYSADLTQDPYQPSVIYVTSEGETVGHPVNLDAKERPPRSADHTTSKIRFDKEYVEVTAVDDLGRPVVDEGEVKVMVRGKEGQATKLDVRHIGEGVYHADYPKDNQGSYTIDVYLAGKSASSKRIRVGATPSNSPPITPRSAPPAEPKPEPKPEPEPEPEPEPAVVEPEISTKDEVEEPATLSITQVILGQNNFCITKTGEKTNSEETEESEVYTVEIEGPLDTPESRTRDIPVKRYPDGSYRAAEEYQLPEGKYNVHVKRDGNPVENSPFPFVAEAKTSTRRAAWLQHRDSYARYKVGEAEMPPHFLMVYYPRQGRILWYNMPFGKVEELSESVQLTPEANPALKRDLQRLVPTTGRTVLFYSNKNGEVVHSQIIGNRQLGSPQIIKDLTNKRWKHIIPLDVDGEPYVLFYERDAGTVQLRKPNGSELELVSQSKWSGSYERITPVEIEGRTALYLYNHHKRFADVCFLDKECNLEKAYKVTRLSKKWKFVIGLTPGHLLLHEKKSGIGQIVAVGKDTSKVVKEIKGLKKTWTQCEYVAHNRQVVFFGSKSGQAVFMDWDPIQLSLKTAFEVNNWNGAKYVTLGY</sequence>
<feature type="repeat" description="Filamin" evidence="3">
    <location>
        <begin position="1243"/>
        <end position="1304"/>
    </location>
</feature>
<dbReference type="Gene3D" id="1.10.418.10">
    <property type="entry name" value="Calponin-like domain"/>
    <property type="match status" value="2"/>
</dbReference>
<dbReference type="PROSITE" id="PS50194">
    <property type="entry name" value="FILAMIN_REPEAT"/>
    <property type="match status" value="3"/>
</dbReference>